<organism evidence="1 2">
    <name type="scientific">Spiromyces aspiralis</name>
    <dbReference type="NCBI Taxonomy" id="68401"/>
    <lineage>
        <taxon>Eukaryota</taxon>
        <taxon>Fungi</taxon>
        <taxon>Fungi incertae sedis</taxon>
        <taxon>Zoopagomycota</taxon>
        <taxon>Kickxellomycotina</taxon>
        <taxon>Kickxellomycetes</taxon>
        <taxon>Kickxellales</taxon>
        <taxon>Kickxellaceae</taxon>
        <taxon>Spiromyces</taxon>
    </lineage>
</organism>
<name>A0ACC1HWJ2_9FUNG</name>
<keyword evidence="1" id="KW-0436">Ligase</keyword>
<evidence type="ECO:0000313" key="2">
    <source>
        <dbReference type="Proteomes" id="UP001145114"/>
    </source>
</evidence>
<proteinExistence type="predicted"/>
<sequence length="563" mass="64460">MFDRFKDVIADQLAGLTAADRTTIFESLQTPRQAEHGDFAIAVPRLRLKGNPVQLAKELSEKFQPNDLIASTNSSGPFVNFSINKKALLADVVKTVYVKKKDYGANDSGKGKRVIVEFSSPNIAKPFHAGHLRSTIIGHFICNLYKANGWETISMNYLGDWGKQYGLLAIGFEKFGSEEKLLQDPIKHLFEVYVKINEEIKNDSSIEDQARTYFKRMEDGDEAALALWKHFRDLSIKKYKQTYARLGINFDVYSGESQVTESMQRAMSMLEEAGLVEESEGARLINLETYKCGKALVQKRDGATLYLTRDIGAAIERYEKYEFDRIIYVVASQQDFHLKQLFKILELLELPYADRFMHVNYGLVKGMSTRKGTVVFLEDMLDSTKERMHEVMKQNEEKYQQIEDPEYVADVVSKSAIYIQDFSARRIKDYEFDWDRVFSFEGDTGPYLQYAHSRLCSMERRAPVKLNPNADLSLLVEPVVFDLITLVAQWPDVIKTAMQSLEPSTIVTYALKLSHEIARAWESLWVVNQPQDIAEARLLLYWTVRTTLGNALTILGLEPLERM</sequence>
<evidence type="ECO:0000313" key="1">
    <source>
        <dbReference type="EMBL" id="KAJ1679706.1"/>
    </source>
</evidence>
<protein>
    <submittedName>
        <fullName evidence="1">Arginyl-tRNA synthetase</fullName>
        <ecNumber evidence="1">6.1.1.19</ecNumber>
    </submittedName>
</protein>
<keyword evidence="2" id="KW-1185">Reference proteome</keyword>
<dbReference type="Proteomes" id="UP001145114">
    <property type="component" value="Unassembled WGS sequence"/>
</dbReference>
<dbReference type="EC" id="6.1.1.19" evidence="1"/>
<reference evidence="1" key="1">
    <citation type="submission" date="2022-06" db="EMBL/GenBank/DDBJ databases">
        <title>Phylogenomic reconstructions and comparative analyses of Kickxellomycotina fungi.</title>
        <authorList>
            <person name="Reynolds N.K."/>
            <person name="Stajich J.E."/>
            <person name="Barry K."/>
            <person name="Grigoriev I.V."/>
            <person name="Crous P."/>
            <person name="Smith M.E."/>
        </authorList>
    </citation>
    <scope>NUCLEOTIDE SEQUENCE</scope>
    <source>
        <strain evidence="1">RSA 2271</strain>
    </source>
</reference>
<dbReference type="EMBL" id="JAMZIH010000221">
    <property type="protein sequence ID" value="KAJ1679706.1"/>
    <property type="molecule type" value="Genomic_DNA"/>
</dbReference>
<accession>A0ACC1HWJ2</accession>
<gene>
    <name evidence="1" type="primary">SYR1</name>
    <name evidence="1" type="ORF">EV182_001493</name>
</gene>
<comment type="caution">
    <text evidence="1">The sequence shown here is derived from an EMBL/GenBank/DDBJ whole genome shotgun (WGS) entry which is preliminary data.</text>
</comment>